<proteinExistence type="predicted"/>
<protein>
    <submittedName>
        <fullName evidence="1">Nucleic acid binding protein</fullName>
    </submittedName>
</protein>
<dbReference type="EMBL" id="GGEC01008071">
    <property type="protein sequence ID" value="MBW88554.1"/>
    <property type="molecule type" value="Transcribed_RNA"/>
</dbReference>
<evidence type="ECO:0000313" key="1">
    <source>
        <dbReference type="EMBL" id="MBW88554.1"/>
    </source>
</evidence>
<reference evidence="1" key="1">
    <citation type="submission" date="2018-02" db="EMBL/GenBank/DDBJ databases">
        <title>Rhizophora mucronata_Transcriptome.</title>
        <authorList>
            <person name="Meera S.P."/>
            <person name="Sreeshan A."/>
            <person name="Augustine A."/>
        </authorList>
    </citation>
    <scope>NUCLEOTIDE SEQUENCE</scope>
    <source>
        <tissue evidence="1">Leaf</tissue>
    </source>
</reference>
<sequence>MLLPWFILSLQANFIFFHFDIIKFYRDSSCHILGSRLMQVVLEMFLEGLLDKVVLNIL</sequence>
<organism evidence="1">
    <name type="scientific">Rhizophora mucronata</name>
    <name type="common">Asiatic mangrove</name>
    <dbReference type="NCBI Taxonomy" id="61149"/>
    <lineage>
        <taxon>Eukaryota</taxon>
        <taxon>Viridiplantae</taxon>
        <taxon>Streptophyta</taxon>
        <taxon>Embryophyta</taxon>
        <taxon>Tracheophyta</taxon>
        <taxon>Spermatophyta</taxon>
        <taxon>Magnoliopsida</taxon>
        <taxon>eudicotyledons</taxon>
        <taxon>Gunneridae</taxon>
        <taxon>Pentapetalae</taxon>
        <taxon>rosids</taxon>
        <taxon>fabids</taxon>
        <taxon>Malpighiales</taxon>
        <taxon>Rhizophoraceae</taxon>
        <taxon>Rhizophora</taxon>
    </lineage>
</organism>
<accession>A0A2P2J508</accession>
<dbReference type="AlphaFoldDB" id="A0A2P2J508"/>
<name>A0A2P2J508_RHIMU</name>